<proteinExistence type="predicted"/>
<protein>
    <submittedName>
        <fullName evidence="2">Uncharacterized protein</fullName>
    </submittedName>
</protein>
<dbReference type="WBParaSite" id="L893_g1221.t1">
    <property type="protein sequence ID" value="L893_g1221.t1"/>
    <property type="gene ID" value="L893_g1221"/>
</dbReference>
<name>A0A1I7Y387_9BILA</name>
<sequence>MMCLTYTGLYSNSYEYFQFFPMTYSLINGSMQDAVNAQQKNNAMISYLDVLLCRSLLNRRGYSDPFLAKIRYEPSSPPMKESNGRLLHNSSEKSYYNHKQSRSASIFLYRNRALRKRTTLKML</sequence>
<accession>A0A1I7Y387</accession>
<dbReference type="Proteomes" id="UP000095287">
    <property type="component" value="Unplaced"/>
</dbReference>
<evidence type="ECO:0000313" key="1">
    <source>
        <dbReference type="Proteomes" id="UP000095287"/>
    </source>
</evidence>
<dbReference type="AlphaFoldDB" id="A0A1I7Y387"/>
<organism evidence="1 2">
    <name type="scientific">Steinernema glaseri</name>
    <dbReference type="NCBI Taxonomy" id="37863"/>
    <lineage>
        <taxon>Eukaryota</taxon>
        <taxon>Metazoa</taxon>
        <taxon>Ecdysozoa</taxon>
        <taxon>Nematoda</taxon>
        <taxon>Chromadorea</taxon>
        <taxon>Rhabditida</taxon>
        <taxon>Tylenchina</taxon>
        <taxon>Panagrolaimomorpha</taxon>
        <taxon>Strongyloidoidea</taxon>
        <taxon>Steinernematidae</taxon>
        <taxon>Steinernema</taxon>
    </lineage>
</organism>
<evidence type="ECO:0000313" key="2">
    <source>
        <dbReference type="WBParaSite" id="L893_g1221.t1"/>
    </source>
</evidence>
<keyword evidence="1" id="KW-1185">Reference proteome</keyword>
<reference evidence="2" key="1">
    <citation type="submission" date="2016-11" db="UniProtKB">
        <authorList>
            <consortium name="WormBaseParasite"/>
        </authorList>
    </citation>
    <scope>IDENTIFICATION</scope>
</reference>